<dbReference type="InterPro" id="IPR011611">
    <property type="entry name" value="PfkB_dom"/>
</dbReference>
<keyword evidence="4 8" id="KW-0418">Kinase</keyword>
<dbReference type="Proteomes" id="UP000807542">
    <property type="component" value="Unassembled WGS sequence"/>
</dbReference>
<dbReference type="InterPro" id="IPR002173">
    <property type="entry name" value="Carboh/pur_kinase_PfkB_CS"/>
</dbReference>
<dbReference type="InterPro" id="IPR029056">
    <property type="entry name" value="Ribokinase-like"/>
</dbReference>
<evidence type="ECO:0000256" key="3">
    <source>
        <dbReference type="ARBA" id="ARBA00022741"/>
    </source>
</evidence>
<keyword evidence="10" id="KW-1185">Reference proteome</keyword>
<dbReference type="PANTHER" id="PTHR43085">
    <property type="entry name" value="HEXOKINASE FAMILY MEMBER"/>
    <property type="match status" value="1"/>
</dbReference>
<gene>
    <name evidence="8" type="ORF">I2492_17570</name>
    <name evidence="7" type="ORF">I2493_17565</name>
</gene>
<comment type="caution">
    <text evidence="8">The sequence shown here is derived from an EMBL/GenBank/DDBJ whole genome shotgun (WGS) entry which is preliminary data.</text>
</comment>
<name>A0A9D7G004_9GAMM</name>
<dbReference type="GO" id="GO:0005524">
    <property type="term" value="F:ATP binding"/>
    <property type="evidence" value="ECO:0007669"/>
    <property type="project" value="UniProtKB-KW"/>
</dbReference>
<keyword evidence="5" id="KW-0067">ATP-binding</keyword>
<evidence type="ECO:0000256" key="4">
    <source>
        <dbReference type="ARBA" id="ARBA00022777"/>
    </source>
</evidence>
<organism evidence="8 9">
    <name type="scientific">Limnobaculum xujianqingii</name>
    <dbReference type="NCBI Taxonomy" id="2738837"/>
    <lineage>
        <taxon>Bacteria</taxon>
        <taxon>Pseudomonadati</taxon>
        <taxon>Pseudomonadota</taxon>
        <taxon>Gammaproteobacteria</taxon>
        <taxon>Enterobacterales</taxon>
        <taxon>Budviciaceae</taxon>
        <taxon>Limnobaculum</taxon>
    </lineage>
</organism>
<feature type="domain" description="Carbohydrate kinase PfkB" evidence="6">
    <location>
        <begin position="13"/>
        <end position="313"/>
    </location>
</feature>
<dbReference type="RefSeq" id="WP_228399262.1">
    <property type="nucleotide sequence ID" value="NZ_JADRCP010000007.1"/>
</dbReference>
<evidence type="ECO:0000259" key="6">
    <source>
        <dbReference type="Pfam" id="PF00294"/>
    </source>
</evidence>
<evidence type="ECO:0000313" key="9">
    <source>
        <dbReference type="Proteomes" id="UP000807542"/>
    </source>
</evidence>
<dbReference type="Pfam" id="PF00294">
    <property type="entry name" value="PfkB"/>
    <property type="match status" value="1"/>
</dbReference>
<dbReference type="Proteomes" id="UP001296969">
    <property type="component" value="Unassembled WGS sequence"/>
</dbReference>
<reference evidence="8 10" key="1">
    <citation type="submission" date="2020-11" db="EMBL/GenBank/DDBJ databases">
        <title>Insectihabitans protaetiae gen. nov. sp. nov. and Insectihabitans allomyrinae sp. nov., isolated from larvae of Protaetia brevitarsis seulensis and Allomyrina dichotoma, respectively.</title>
        <authorList>
            <person name="Lee S.D."/>
            <person name="Byeon Y.-S."/>
            <person name="Kim S.-M."/>
            <person name="Yang H.L."/>
            <person name="Kim I.S."/>
        </authorList>
    </citation>
    <scope>NUCLEOTIDE SEQUENCE</scope>
    <source>
        <strain evidence="8">CWB-B4</strain>
        <strain evidence="7 10">CWB-B43</strain>
    </source>
</reference>
<evidence type="ECO:0000313" key="8">
    <source>
        <dbReference type="EMBL" id="MBK5178131.1"/>
    </source>
</evidence>
<comment type="similarity">
    <text evidence="1">Belongs to the carbohydrate kinase PfkB family.</text>
</comment>
<evidence type="ECO:0000256" key="1">
    <source>
        <dbReference type="ARBA" id="ARBA00010688"/>
    </source>
</evidence>
<dbReference type="PROSITE" id="PS00584">
    <property type="entry name" value="PFKB_KINASES_2"/>
    <property type="match status" value="1"/>
</dbReference>
<dbReference type="InterPro" id="IPR050306">
    <property type="entry name" value="PfkB_Carbo_kinase"/>
</dbReference>
<dbReference type="GO" id="GO:0016301">
    <property type="term" value="F:kinase activity"/>
    <property type="evidence" value="ECO:0007669"/>
    <property type="project" value="UniProtKB-KW"/>
</dbReference>
<dbReference type="SUPFAM" id="SSF53613">
    <property type="entry name" value="Ribokinase-like"/>
    <property type="match status" value="1"/>
</dbReference>
<protein>
    <submittedName>
        <fullName evidence="8">Sugar kinase</fullName>
    </submittedName>
</protein>
<sequence length="320" mass="33895">MSNITTSPATPLDVVTLGEAMAMFVATQTGDLVDVETFTKRIAGAELNVSIGLARLGLKVGWVSRVGNDAFGRFTLQQLNKEGVDHSQVTTDARYPTGFQLKSKAENGTDPIVDYFRKGSAASHLSVEDFNRDYFSSARHLHLSGVAAAISTSSLELSRYAAQEMRAMGKTISFDPNLRPTLWSSQQEMTTQLNQLAFMADLVLPGLKEGQVLTGRTSPEAIADFYLEQGVKAVVIKTGADGAWFKAANGDKAAIPAIKVEKVIDTVGAGDGFAVGVISALLEGKTLTQAVARGNKIGSLAIQAIGDSEGLPTRAALGEE</sequence>
<dbReference type="CDD" id="cd01166">
    <property type="entry name" value="KdgK"/>
    <property type="match status" value="1"/>
</dbReference>
<proteinExistence type="inferred from homology"/>
<evidence type="ECO:0000256" key="5">
    <source>
        <dbReference type="ARBA" id="ARBA00022840"/>
    </source>
</evidence>
<evidence type="ECO:0000256" key="2">
    <source>
        <dbReference type="ARBA" id="ARBA00022679"/>
    </source>
</evidence>
<accession>A0A9D7G004</accession>
<keyword evidence="3" id="KW-0547">Nucleotide-binding</keyword>
<dbReference type="AlphaFoldDB" id="A0A9D7G004"/>
<evidence type="ECO:0000313" key="10">
    <source>
        <dbReference type="Proteomes" id="UP001296969"/>
    </source>
</evidence>
<dbReference type="PANTHER" id="PTHR43085:SF1">
    <property type="entry name" value="PSEUDOURIDINE KINASE-RELATED"/>
    <property type="match status" value="1"/>
</dbReference>
<keyword evidence="2" id="KW-0808">Transferase</keyword>
<dbReference type="EMBL" id="JADRCP010000007">
    <property type="protein sequence ID" value="MBK5178131.1"/>
    <property type="molecule type" value="Genomic_DNA"/>
</dbReference>
<evidence type="ECO:0000313" key="7">
    <source>
        <dbReference type="EMBL" id="MBK5074821.1"/>
    </source>
</evidence>
<dbReference type="Gene3D" id="3.40.1190.20">
    <property type="match status" value="1"/>
</dbReference>
<dbReference type="EMBL" id="JADRCQ010000007">
    <property type="protein sequence ID" value="MBK5074821.1"/>
    <property type="molecule type" value="Genomic_DNA"/>
</dbReference>